<evidence type="ECO:0000313" key="4">
    <source>
        <dbReference type="Proteomes" id="UP001595617"/>
    </source>
</evidence>
<keyword evidence="1" id="KW-0812">Transmembrane</keyword>
<reference evidence="4" key="1">
    <citation type="journal article" date="2019" name="Int. J. Syst. Evol. Microbiol.">
        <title>The Global Catalogue of Microorganisms (GCM) 10K type strain sequencing project: providing services to taxonomists for standard genome sequencing and annotation.</title>
        <authorList>
            <consortium name="The Broad Institute Genomics Platform"/>
            <consortium name="The Broad Institute Genome Sequencing Center for Infectious Disease"/>
            <person name="Wu L."/>
            <person name="Ma J."/>
        </authorList>
    </citation>
    <scope>NUCLEOTIDE SEQUENCE [LARGE SCALE GENOMIC DNA]</scope>
    <source>
        <strain evidence="4">IBRC 10765</strain>
    </source>
</reference>
<protein>
    <recommendedName>
        <fullName evidence="2">ABC transmembrane type-2 domain-containing protein</fullName>
    </recommendedName>
</protein>
<keyword evidence="4" id="KW-1185">Reference proteome</keyword>
<dbReference type="EMBL" id="JBHRYR010000003">
    <property type="protein sequence ID" value="MFC3853552.1"/>
    <property type="molecule type" value="Genomic_DNA"/>
</dbReference>
<dbReference type="InterPro" id="IPR047817">
    <property type="entry name" value="ABC2_TM_bact-type"/>
</dbReference>
<evidence type="ECO:0000256" key="1">
    <source>
        <dbReference type="SAM" id="Phobius"/>
    </source>
</evidence>
<evidence type="ECO:0000313" key="3">
    <source>
        <dbReference type="EMBL" id="MFC3853552.1"/>
    </source>
</evidence>
<dbReference type="Proteomes" id="UP001595617">
    <property type="component" value="Unassembled WGS sequence"/>
</dbReference>
<proteinExistence type="predicted"/>
<accession>A0ABV8A2E1</accession>
<dbReference type="RefSeq" id="WP_380696813.1">
    <property type="nucleotide sequence ID" value="NZ_JBHRYR010000003.1"/>
</dbReference>
<organism evidence="3 4">
    <name type="scientific">Saccharospirillum mangrovi</name>
    <dbReference type="NCBI Taxonomy" id="2161747"/>
    <lineage>
        <taxon>Bacteria</taxon>
        <taxon>Pseudomonadati</taxon>
        <taxon>Pseudomonadota</taxon>
        <taxon>Gammaproteobacteria</taxon>
        <taxon>Oceanospirillales</taxon>
        <taxon>Saccharospirillaceae</taxon>
        <taxon>Saccharospirillum</taxon>
    </lineage>
</organism>
<feature type="domain" description="ABC transmembrane type-2" evidence="2">
    <location>
        <begin position="1"/>
        <end position="72"/>
    </location>
</feature>
<keyword evidence="1" id="KW-0472">Membrane</keyword>
<gene>
    <name evidence="3" type="ORF">ACFOOG_11965</name>
</gene>
<name>A0ABV8A2E1_9GAMM</name>
<feature type="transmembrane region" description="Helical" evidence="1">
    <location>
        <begin position="44"/>
        <end position="69"/>
    </location>
</feature>
<keyword evidence="1" id="KW-1133">Transmembrane helix</keyword>
<comment type="caution">
    <text evidence="3">The sequence shown here is derived from an EMBL/GenBank/DDBJ whole genome shotgun (WGS) entry which is preliminary data.</text>
</comment>
<sequence length="73" mass="7864">MTFASNIFVDPATMPDFLQAVVGVNPVSHLVTALRALMDGQATALHILLAWAAPAVTTVIFGPVAMVLYRRQR</sequence>
<dbReference type="PROSITE" id="PS51012">
    <property type="entry name" value="ABC_TM2"/>
    <property type="match status" value="1"/>
</dbReference>
<evidence type="ECO:0000259" key="2">
    <source>
        <dbReference type="PROSITE" id="PS51012"/>
    </source>
</evidence>